<dbReference type="InterPro" id="IPR006076">
    <property type="entry name" value="FAD-dep_OxRdtase"/>
</dbReference>
<keyword evidence="5" id="KW-0274">FAD</keyword>
<evidence type="ECO:0000313" key="11">
    <source>
        <dbReference type="Proteomes" id="UP000243799"/>
    </source>
</evidence>
<keyword evidence="6 7" id="KW-0560">Oxidoreductase</keyword>
<dbReference type="SUPFAM" id="SSF51905">
    <property type="entry name" value="FAD/NAD(P)-binding domain"/>
    <property type="match status" value="1"/>
</dbReference>
<evidence type="ECO:0000256" key="3">
    <source>
        <dbReference type="ARBA" id="ARBA00022630"/>
    </source>
</evidence>
<comment type="cofactor">
    <cofactor evidence="1 7">
        <name>FAD</name>
        <dbReference type="ChEBI" id="CHEBI:57692"/>
    </cofactor>
</comment>
<dbReference type="Pfam" id="PF16901">
    <property type="entry name" value="DAO_C"/>
    <property type="match status" value="1"/>
</dbReference>
<feature type="domain" description="Alpha-glycerophosphate oxidase C-terminal" evidence="9">
    <location>
        <begin position="424"/>
        <end position="508"/>
    </location>
</feature>
<dbReference type="PROSITE" id="PS00978">
    <property type="entry name" value="FAD_G3PDH_2"/>
    <property type="match status" value="1"/>
</dbReference>
<dbReference type="PANTHER" id="PTHR11985:SF35">
    <property type="entry name" value="ANAEROBIC GLYCEROL-3-PHOSPHATE DEHYDROGENASE SUBUNIT A"/>
    <property type="match status" value="1"/>
</dbReference>
<organism evidence="10 11">
    <name type="scientific">Amycolatopsis marina</name>
    <dbReference type="NCBI Taxonomy" id="490629"/>
    <lineage>
        <taxon>Bacteria</taxon>
        <taxon>Bacillati</taxon>
        <taxon>Actinomycetota</taxon>
        <taxon>Actinomycetes</taxon>
        <taxon>Pseudonocardiales</taxon>
        <taxon>Pseudonocardiaceae</taxon>
        <taxon>Amycolatopsis</taxon>
    </lineage>
</organism>
<gene>
    <name evidence="10" type="ORF">SAMN05216266_113204</name>
</gene>
<dbReference type="Gene3D" id="1.10.8.870">
    <property type="entry name" value="Alpha-glycerophosphate oxidase, cap domain"/>
    <property type="match status" value="1"/>
</dbReference>
<evidence type="ECO:0000313" key="10">
    <source>
        <dbReference type="EMBL" id="SFB48725.1"/>
    </source>
</evidence>
<dbReference type="InterPro" id="IPR031656">
    <property type="entry name" value="DAO_C"/>
</dbReference>
<evidence type="ECO:0000256" key="2">
    <source>
        <dbReference type="ARBA" id="ARBA00007330"/>
    </source>
</evidence>
<dbReference type="EMBL" id="FOKG01000013">
    <property type="protein sequence ID" value="SFB48725.1"/>
    <property type="molecule type" value="Genomic_DNA"/>
</dbReference>
<evidence type="ECO:0000256" key="4">
    <source>
        <dbReference type="ARBA" id="ARBA00022798"/>
    </source>
</evidence>
<name>A0A1I1BEB6_9PSEU</name>
<dbReference type="Pfam" id="PF01266">
    <property type="entry name" value="DAO"/>
    <property type="match status" value="1"/>
</dbReference>
<dbReference type="GO" id="GO:0009331">
    <property type="term" value="C:glycerol-3-phosphate dehydrogenase (FAD) complex"/>
    <property type="evidence" value="ECO:0007669"/>
    <property type="project" value="UniProtKB-UniRule"/>
</dbReference>
<dbReference type="OrthoDB" id="9766796at2"/>
<dbReference type="Proteomes" id="UP000243799">
    <property type="component" value="Unassembled WGS sequence"/>
</dbReference>
<dbReference type="Gene3D" id="3.50.50.60">
    <property type="entry name" value="FAD/NAD(P)-binding domain"/>
    <property type="match status" value="1"/>
</dbReference>
<feature type="domain" description="FAD dependent oxidoreductase" evidence="8">
    <location>
        <begin position="25"/>
        <end position="381"/>
    </location>
</feature>
<reference evidence="11" key="1">
    <citation type="submission" date="2016-10" db="EMBL/GenBank/DDBJ databases">
        <authorList>
            <person name="Varghese N."/>
            <person name="Submissions S."/>
        </authorList>
    </citation>
    <scope>NUCLEOTIDE SEQUENCE [LARGE SCALE GENOMIC DNA]</scope>
    <source>
        <strain evidence="11">CGMCC 4.3568</strain>
    </source>
</reference>
<dbReference type="EC" id="1.1.5.3" evidence="7"/>
<dbReference type="GO" id="GO:0006071">
    <property type="term" value="P:glycerol metabolic process"/>
    <property type="evidence" value="ECO:0007669"/>
    <property type="project" value="UniProtKB-KW"/>
</dbReference>
<evidence type="ECO:0000256" key="6">
    <source>
        <dbReference type="ARBA" id="ARBA00023002"/>
    </source>
</evidence>
<dbReference type="RefSeq" id="WP_091675099.1">
    <property type="nucleotide sequence ID" value="NZ_FOKG01000013.1"/>
</dbReference>
<keyword evidence="3 7" id="KW-0285">Flavoprotein</keyword>
<keyword evidence="4" id="KW-0319">Glycerol metabolism</keyword>
<proteinExistence type="inferred from homology"/>
<evidence type="ECO:0000259" key="8">
    <source>
        <dbReference type="Pfam" id="PF01266"/>
    </source>
</evidence>
<dbReference type="InterPro" id="IPR038299">
    <property type="entry name" value="DAO_C_sf"/>
</dbReference>
<comment type="similarity">
    <text evidence="2 7">Belongs to the FAD-dependent glycerol-3-phosphate dehydrogenase family.</text>
</comment>
<protein>
    <recommendedName>
        <fullName evidence="7">Glycerol-3-phosphate dehydrogenase</fullName>
        <ecNumber evidence="7">1.1.5.3</ecNumber>
    </recommendedName>
</protein>
<evidence type="ECO:0000259" key="9">
    <source>
        <dbReference type="Pfam" id="PF16901"/>
    </source>
</evidence>
<dbReference type="PROSITE" id="PS00977">
    <property type="entry name" value="FAD_G3PDH_1"/>
    <property type="match status" value="1"/>
</dbReference>
<evidence type="ECO:0000256" key="5">
    <source>
        <dbReference type="ARBA" id="ARBA00022827"/>
    </source>
</evidence>
<accession>A0A1I1BEB6</accession>
<dbReference type="STRING" id="490629.SAMN05216266_113204"/>
<comment type="catalytic activity">
    <reaction evidence="7">
        <text>a quinone + sn-glycerol 3-phosphate = dihydroxyacetone phosphate + a quinol</text>
        <dbReference type="Rhea" id="RHEA:18977"/>
        <dbReference type="ChEBI" id="CHEBI:24646"/>
        <dbReference type="ChEBI" id="CHEBI:57597"/>
        <dbReference type="ChEBI" id="CHEBI:57642"/>
        <dbReference type="ChEBI" id="CHEBI:132124"/>
        <dbReference type="EC" id="1.1.5.3"/>
    </reaction>
</comment>
<dbReference type="PRINTS" id="PR01001">
    <property type="entry name" value="FADG3PDH"/>
</dbReference>
<sequence>MIHGSLNADRRRTELERMAEGETVDVLVVGGGVTGAGIALDAASRGLSVALIEANDLAFGTSRWSSKLVHGGLRYLAKGNLPLAHESAVERHILMTRTAPHLTRPLGQVFPLLPQTSRAERAIVGAGLRAGDVLRRAAGTSSEVLPRPRAIPPVEALALAPGLRRSGLRGALLSYDGALTDDARLVISLARTAAAFGARILPRVRASALDRDSVLATDELTGETLELRARQVVNATGVWAGKLVPSVRLSPSRGSHLVLDTGATGLTGTSVLVPVPGEHNRFVFLLPQPGGRLYLGLTDEPTHGDPPDVPVVPQSDVDFLLATASTALERDLREADILGRYAGLRPLLQADGNTADLSRKHAVLTSPEGVLTVVGGKLTTYRKMAEDAVDAAISAAALEAAPARTRWLPLLGATRRDRLPAVQAPARLVEKYGIEAPRVAAPGELDPDLAAPLFPGCAVTAAEVVWAVRHEGALDAADVLDRRTRLGLIPDERAAAEPVVVNLVRRSLAGLRNR</sequence>
<dbReference type="InterPro" id="IPR000447">
    <property type="entry name" value="G3P_DH_FAD-dep"/>
</dbReference>
<evidence type="ECO:0000256" key="7">
    <source>
        <dbReference type="RuleBase" id="RU361217"/>
    </source>
</evidence>
<dbReference type="AlphaFoldDB" id="A0A1I1BEB6"/>
<dbReference type="Gene3D" id="3.30.9.10">
    <property type="entry name" value="D-Amino Acid Oxidase, subunit A, domain 2"/>
    <property type="match status" value="1"/>
</dbReference>
<keyword evidence="11" id="KW-1185">Reference proteome</keyword>
<dbReference type="PANTHER" id="PTHR11985">
    <property type="entry name" value="GLYCEROL-3-PHOSPHATE DEHYDROGENASE"/>
    <property type="match status" value="1"/>
</dbReference>
<dbReference type="GO" id="GO:0046168">
    <property type="term" value="P:glycerol-3-phosphate catabolic process"/>
    <property type="evidence" value="ECO:0007669"/>
    <property type="project" value="TreeGrafter"/>
</dbReference>
<dbReference type="GO" id="GO:0004368">
    <property type="term" value="F:glycerol-3-phosphate dehydrogenase (quinone) activity"/>
    <property type="evidence" value="ECO:0007669"/>
    <property type="project" value="UniProtKB-EC"/>
</dbReference>
<evidence type="ECO:0000256" key="1">
    <source>
        <dbReference type="ARBA" id="ARBA00001974"/>
    </source>
</evidence>
<dbReference type="InterPro" id="IPR036188">
    <property type="entry name" value="FAD/NAD-bd_sf"/>
</dbReference>